<proteinExistence type="predicted"/>
<comment type="caution">
    <text evidence="1">The sequence shown here is derived from an EMBL/GenBank/DDBJ whole genome shotgun (WGS) entry which is preliminary data.</text>
</comment>
<organism evidence="1">
    <name type="scientific">marine sediment metagenome</name>
    <dbReference type="NCBI Taxonomy" id="412755"/>
    <lineage>
        <taxon>unclassified sequences</taxon>
        <taxon>metagenomes</taxon>
        <taxon>ecological metagenomes</taxon>
    </lineage>
</organism>
<dbReference type="EMBL" id="LAZR01001777">
    <property type="protein sequence ID" value="KKN39191.1"/>
    <property type="molecule type" value="Genomic_DNA"/>
</dbReference>
<protein>
    <submittedName>
        <fullName evidence="1">Uncharacterized protein</fullName>
    </submittedName>
</protein>
<sequence length="46" mass="4859">MDLIELRQGVKKIALNSGAKLVGVGSKERLKDAPLSGDMDYCLPGA</sequence>
<dbReference type="AlphaFoldDB" id="A0A0F9SQF2"/>
<name>A0A0F9SQF2_9ZZZZ</name>
<gene>
    <name evidence="1" type="ORF">LCGC14_0745750</name>
</gene>
<evidence type="ECO:0000313" key="1">
    <source>
        <dbReference type="EMBL" id="KKN39191.1"/>
    </source>
</evidence>
<reference evidence="1" key="1">
    <citation type="journal article" date="2015" name="Nature">
        <title>Complex archaea that bridge the gap between prokaryotes and eukaryotes.</title>
        <authorList>
            <person name="Spang A."/>
            <person name="Saw J.H."/>
            <person name="Jorgensen S.L."/>
            <person name="Zaremba-Niedzwiedzka K."/>
            <person name="Martijn J."/>
            <person name="Lind A.E."/>
            <person name="van Eijk R."/>
            <person name="Schleper C."/>
            <person name="Guy L."/>
            <person name="Ettema T.J."/>
        </authorList>
    </citation>
    <scope>NUCLEOTIDE SEQUENCE</scope>
</reference>
<accession>A0A0F9SQF2</accession>